<gene>
    <name evidence="6" type="ORF">DFI_11045</name>
</gene>
<dbReference type="GO" id="GO:0005524">
    <property type="term" value="F:ATP binding"/>
    <property type="evidence" value="ECO:0007669"/>
    <property type="project" value="UniProtKB-KW"/>
</dbReference>
<dbReference type="PROSITE" id="PS00211">
    <property type="entry name" value="ABC_TRANSPORTER_1"/>
    <property type="match status" value="1"/>
</dbReference>
<keyword evidence="7" id="KW-1185">Reference proteome</keyword>
<dbReference type="InterPro" id="IPR027417">
    <property type="entry name" value="P-loop_NTPase"/>
</dbReference>
<evidence type="ECO:0000259" key="5">
    <source>
        <dbReference type="PROSITE" id="PS50893"/>
    </source>
</evidence>
<dbReference type="AlphaFoldDB" id="A0A221SXU4"/>
<dbReference type="SMART" id="SM00382">
    <property type="entry name" value="AAA"/>
    <property type="match status" value="1"/>
</dbReference>
<keyword evidence="1" id="KW-0813">Transport</keyword>
<sequence length="264" mass="28160">MTDAPAPGLETRDLSARAGTSLALRGVTAHFPPATFSAVIGPNGAGKSTLLRALLGLTAPAGGEVRLDGRPLAGWRRAERSRAVAYLAQTEPLPENAGVREVVALGRGAGAWRWGLIPTHPWTEADEAAVTTALSRTDTLQFEHRRLSELSGGERQRVSLARALAAEPRYLLLDEPTNHLDLGYALDVIRHVRCEVAGGLGVVAVLHDLNLAARADRLLLLHQGEVLADGPPETVLTPEHLYAAYGVRVKTLHDGGRLVVVPEH</sequence>
<feature type="domain" description="ABC transporter" evidence="5">
    <location>
        <begin position="9"/>
        <end position="248"/>
    </location>
</feature>
<dbReference type="EMBL" id="CP021081">
    <property type="protein sequence ID" value="ASN81469.1"/>
    <property type="molecule type" value="Genomic_DNA"/>
</dbReference>
<dbReference type="GO" id="GO:0016887">
    <property type="term" value="F:ATP hydrolysis activity"/>
    <property type="evidence" value="ECO:0007669"/>
    <property type="project" value="InterPro"/>
</dbReference>
<evidence type="ECO:0000256" key="3">
    <source>
        <dbReference type="ARBA" id="ARBA00022840"/>
    </source>
</evidence>
<keyword evidence="2" id="KW-0547">Nucleotide-binding</keyword>
<dbReference type="RefSeq" id="WP_027463136.1">
    <property type="nucleotide sequence ID" value="NZ_CP021081.1"/>
</dbReference>
<evidence type="ECO:0000256" key="4">
    <source>
        <dbReference type="ARBA" id="ARBA00022967"/>
    </source>
</evidence>
<dbReference type="CDD" id="cd03214">
    <property type="entry name" value="ABC_Iron-Siderophores_B12_Hemin"/>
    <property type="match status" value="1"/>
</dbReference>
<reference evidence="6 7" key="1">
    <citation type="submission" date="2017-05" db="EMBL/GenBank/DDBJ databases">
        <title>The complete genome sequence of Deinococcus ficus isolated from the rhizosphere of the Ficus religiosa L. in Taiwan.</title>
        <authorList>
            <person name="Wu K.-M."/>
            <person name="Liao T.-L."/>
            <person name="Liu Y.-M."/>
            <person name="Young C.-C."/>
            <person name="Tsai S.-F."/>
        </authorList>
    </citation>
    <scope>NUCLEOTIDE SEQUENCE [LARGE SCALE GENOMIC DNA]</scope>
    <source>
        <strain evidence="6 7">CC-FR2-10</strain>
    </source>
</reference>
<protein>
    <submittedName>
        <fullName evidence="6">Iron ABC transporter ATP-binding protein</fullName>
    </submittedName>
</protein>
<keyword evidence="3 6" id="KW-0067">ATP-binding</keyword>
<proteinExistence type="predicted"/>
<dbReference type="PANTHER" id="PTHR42794:SF1">
    <property type="entry name" value="HEMIN IMPORT ATP-BINDING PROTEIN HMUV"/>
    <property type="match status" value="1"/>
</dbReference>
<evidence type="ECO:0000256" key="2">
    <source>
        <dbReference type="ARBA" id="ARBA00022741"/>
    </source>
</evidence>
<organism evidence="6 7">
    <name type="scientific">Deinococcus ficus</name>
    <dbReference type="NCBI Taxonomy" id="317577"/>
    <lineage>
        <taxon>Bacteria</taxon>
        <taxon>Thermotogati</taxon>
        <taxon>Deinococcota</taxon>
        <taxon>Deinococci</taxon>
        <taxon>Deinococcales</taxon>
        <taxon>Deinococcaceae</taxon>
        <taxon>Deinococcus</taxon>
    </lineage>
</organism>
<name>A0A221SXU4_9DEIO</name>
<dbReference type="InterPro" id="IPR003593">
    <property type="entry name" value="AAA+_ATPase"/>
</dbReference>
<dbReference type="KEGG" id="dfc:DFI_11045"/>
<keyword evidence="4" id="KW-1278">Translocase</keyword>
<dbReference type="SUPFAM" id="SSF52540">
    <property type="entry name" value="P-loop containing nucleoside triphosphate hydrolases"/>
    <property type="match status" value="1"/>
</dbReference>
<evidence type="ECO:0000313" key="7">
    <source>
        <dbReference type="Proteomes" id="UP000259030"/>
    </source>
</evidence>
<dbReference type="Gene3D" id="3.40.50.300">
    <property type="entry name" value="P-loop containing nucleotide triphosphate hydrolases"/>
    <property type="match status" value="1"/>
</dbReference>
<dbReference type="Pfam" id="PF00005">
    <property type="entry name" value="ABC_tran"/>
    <property type="match status" value="1"/>
</dbReference>
<accession>A0A221SXU4</accession>
<dbReference type="PANTHER" id="PTHR42794">
    <property type="entry name" value="HEMIN IMPORT ATP-BINDING PROTEIN HMUV"/>
    <property type="match status" value="1"/>
</dbReference>
<evidence type="ECO:0000313" key="6">
    <source>
        <dbReference type="EMBL" id="ASN81469.1"/>
    </source>
</evidence>
<dbReference type="InterPro" id="IPR017871">
    <property type="entry name" value="ABC_transporter-like_CS"/>
</dbReference>
<dbReference type="Proteomes" id="UP000259030">
    <property type="component" value="Chromosome"/>
</dbReference>
<dbReference type="InterPro" id="IPR003439">
    <property type="entry name" value="ABC_transporter-like_ATP-bd"/>
</dbReference>
<dbReference type="PROSITE" id="PS50893">
    <property type="entry name" value="ABC_TRANSPORTER_2"/>
    <property type="match status" value="1"/>
</dbReference>
<evidence type="ECO:0000256" key="1">
    <source>
        <dbReference type="ARBA" id="ARBA00022448"/>
    </source>
</evidence>
<dbReference type="STRING" id="317577.GCA_000419625_01716"/>